<evidence type="ECO:0000256" key="4">
    <source>
        <dbReference type="ARBA" id="ARBA00023172"/>
    </source>
</evidence>
<evidence type="ECO:0000313" key="7">
    <source>
        <dbReference type="Proteomes" id="UP000318199"/>
    </source>
</evidence>
<dbReference type="Proteomes" id="UP000318199">
    <property type="component" value="Unassembled WGS sequence"/>
</dbReference>
<keyword evidence="7" id="KW-1185">Reference proteome</keyword>
<dbReference type="InterPro" id="IPR013762">
    <property type="entry name" value="Integrase-like_cat_sf"/>
</dbReference>
<dbReference type="GO" id="GO:0006310">
    <property type="term" value="P:DNA recombination"/>
    <property type="evidence" value="ECO:0007669"/>
    <property type="project" value="UniProtKB-KW"/>
</dbReference>
<dbReference type="InterPro" id="IPR050808">
    <property type="entry name" value="Phage_Integrase"/>
</dbReference>
<dbReference type="InterPro" id="IPR011010">
    <property type="entry name" value="DNA_brk_join_enz"/>
</dbReference>
<dbReference type="Gene3D" id="1.10.150.130">
    <property type="match status" value="1"/>
</dbReference>
<dbReference type="OrthoDB" id="8556969at2"/>
<dbReference type="InterPro" id="IPR038488">
    <property type="entry name" value="Integrase_DNA-bd_sf"/>
</dbReference>
<dbReference type="GO" id="GO:0003677">
    <property type="term" value="F:DNA binding"/>
    <property type="evidence" value="ECO:0007669"/>
    <property type="project" value="UniProtKB-KW"/>
</dbReference>
<keyword evidence="4" id="KW-0233">DNA recombination</keyword>
<comment type="similarity">
    <text evidence="1">Belongs to the 'phage' integrase family.</text>
</comment>
<evidence type="ECO:0000313" key="6">
    <source>
        <dbReference type="EMBL" id="TWO70091.1"/>
    </source>
</evidence>
<dbReference type="Gene3D" id="1.10.443.10">
    <property type="entry name" value="Intergrase catalytic core"/>
    <property type="match status" value="1"/>
</dbReference>
<dbReference type="EMBL" id="VOBQ01000013">
    <property type="protein sequence ID" value="TWO70091.1"/>
    <property type="molecule type" value="Genomic_DNA"/>
</dbReference>
<evidence type="ECO:0000256" key="2">
    <source>
        <dbReference type="ARBA" id="ARBA00022908"/>
    </source>
</evidence>
<evidence type="ECO:0000259" key="5">
    <source>
        <dbReference type="Pfam" id="PF13356"/>
    </source>
</evidence>
<evidence type="ECO:0000256" key="3">
    <source>
        <dbReference type="ARBA" id="ARBA00023125"/>
    </source>
</evidence>
<accession>A0A562ZNZ3</accession>
<comment type="caution">
    <text evidence="6">The sequence shown here is derived from an EMBL/GenBank/DDBJ whole genome shotgun (WGS) entry which is preliminary data.</text>
</comment>
<dbReference type="Pfam" id="PF13356">
    <property type="entry name" value="Arm-DNA-bind_3"/>
    <property type="match status" value="1"/>
</dbReference>
<evidence type="ECO:0000256" key="1">
    <source>
        <dbReference type="ARBA" id="ARBA00008857"/>
    </source>
</evidence>
<dbReference type="PANTHER" id="PTHR30629">
    <property type="entry name" value="PROPHAGE INTEGRASE"/>
    <property type="match status" value="1"/>
</dbReference>
<dbReference type="PANTHER" id="PTHR30629:SF2">
    <property type="entry name" value="PROPHAGE INTEGRASE INTS-RELATED"/>
    <property type="match status" value="1"/>
</dbReference>
<dbReference type="AlphaFoldDB" id="A0A562ZNZ3"/>
<feature type="domain" description="Integrase DNA-binding" evidence="5">
    <location>
        <begin position="36"/>
        <end position="105"/>
    </location>
</feature>
<reference evidence="6 7" key="1">
    <citation type="submission" date="2019-07" db="EMBL/GenBank/DDBJ databases">
        <title>Caenimonas sedimenti sp. nov., isolated from activated sludge.</title>
        <authorList>
            <person name="Xu J."/>
        </authorList>
    </citation>
    <scope>NUCLEOTIDE SEQUENCE [LARGE SCALE GENOMIC DNA]</scope>
    <source>
        <strain evidence="6 7">HX-9-20</strain>
    </source>
</reference>
<proteinExistence type="inferred from homology"/>
<dbReference type="InterPro" id="IPR025166">
    <property type="entry name" value="Integrase_DNA_bind_dom"/>
</dbReference>
<dbReference type="InterPro" id="IPR010998">
    <property type="entry name" value="Integrase_recombinase_N"/>
</dbReference>
<dbReference type="RefSeq" id="WP_145894287.1">
    <property type="nucleotide sequence ID" value="NZ_VOBQ01000013.1"/>
</dbReference>
<name>A0A562ZNZ3_9BURK</name>
<dbReference type="GO" id="GO:0015074">
    <property type="term" value="P:DNA integration"/>
    <property type="evidence" value="ECO:0007669"/>
    <property type="project" value="UniProtKB-KW"/>
</dbReference>
<protein>
    <submittedName>
        <fullName evidence="6">Integrase family protein</fullName>
    </submittedName>
</protein>
<organism evidence="6 7">
    <name type="scientific">Caenimonas sedimenti</name>
    <dbReference type="NCBI Taxonomy" id="2596921"/>
    <lineage>
        <taxon>Bacteria</taxon>
        <taxon>Pseudomonadati</taxon>
        <taxon>Pseudomonadota</taxon>
        <taxon>Betaproteobacteria</taxon>
        <taxon>Burkholderiales</taxon>
        <taxon>Comamonadaceae</taxon>
        <taxon>Caenimonas</taxon>
    </lineage>
</organism>
<dbReference type="Gene3D" id="3.30.160.390">
    <property type="entry name" value="Integrase, DNA-binding domain"/>
    <property type="match status" value="1"/>
</dbReference>
<gene>
    <name evidence="6" type="ORF">FN976_17290</name>
</gene>
<keyword evidence="3" id="KW-0238">DNA-binding</keyword>
<sequence>MRPRHDTPIDLASSHELTAGLIARLHCPADKSQAFLRDRKAPGLRVRVTGAGAKSFVFEAKLGRDTIRRTIGDVRSWSIEDARTEANRLRVLVDTGKDPRELERQEAERRAAEAKRMEVAEGMREQTLRKLCSTYCSYLKSEGKSSWRDAEGIFDNHLLDPFPDLAETVASEVSKASIVAVQRRLVEAGKKTTARKFRAYLRAAYTRASRADSDSTLPASFVAFGITDNPVASTAPIKTRPDKRPLSETEILRYWAALKTDPSTAGAALRVHLLTGAQRAAQLMRATAERDLSDDRLRLWDGKGNRDEAREHLIPLTGAIRKELKMLSTEGFIFSTDGGITPMHPTSLSAWAGEIGKSAGIDGFQLKRVRSGVETLLAAAGIPLHIRGQLQSHGISGVQATHYDAHEYLAEKRHALTVLHRKLERPTARPVGS</sequence>
<dbReference type="SUPFAM" id="SSF56349">
    <property type="entry name" value="DNA breaking-rejoining enzymes"/>
    <property type="match status" value="1"/>
</dbReference>
<keyword evidence="2" id="KW-0229">DNA integration</keyword>